<dbReference type="Pfam" id="PF04264">
    <property type="entry name" value="YceI"/>
    <property type="match status" value="1"/>
</dbReference>
<feature type="transmembrane region" description="Helical" evidence="3">
    <location>
        <begin position="26"/>
        <end position="47"/>
    </location>
</feature>
<dbReference type="EMBL" id="CP063194">
    <property type="protein sequence ID" value="WCZ38891.1"/>
    <property type="molecule type" value="Genomic_DNA"/>
</dbReference>
<keyword evidence="6" id="KW-1185">Reference proteome</keyword>
<keyword evidence="3" id="KW-1133">Transmembrane helix</keyword>
<sequence length="249" mass="26945">MEDREPARDITASQTQRQAQSRKRTLLIVAVSIFIVIAVVIAAVPLVRTLLFSHGVKTEGIDRGHVSAAGTDIDGDWEVSRRPERNATSAGFTFDEVLPGERRSTSASTDEVSGWATIESGTLTAGEITVDMTHLTSDSDVRDESVRQRILHTAQYPEATFKVTQPADVSGVPGDGTVGSVELTGDLTIHGTTRQISQQFDVARSGKSLIVAADIPINRLDYGVETPELVAAKIHEEGKVNVRVNMQKR</sequence>
<dbReference type="PANTHER" id="PTHR34406">
    <property type="entry name" value="PROTEIN YCEI"/>
    <property type="match status" value="1"/>
</dbReference>
<dbReference type="Gene3D" id="2.40.128.110">
    <property type="entry name" value="Lipid/polyisoprenoid-binding, YceI-like"/>
    <property type="match status" value="1"/>
</dbReference>
<dbReference type="SUPFAM" id="SSF101874">
    <property type="entry name" value="YceI-like"/>
    <property type="match status" value="1"/>
</dbReference>
<evidence type="ECO:0000313" key="5">
    <source>
        <dbReference type="EMBL" id="WCZ38891.1"/>
    </source>
</evidence>
<evidence type="ECO:0000256" key="3">
    <source>
        <dbReference type="SAM" id="Phobius"/>
    </source>
</evidence>
<evidence type="ECO:0000313" key="6">
    <source>
        <dbReference type="Proteomes" id="UP001218071"/>
    </source>
</evidence>
<keyword evidence="3" id="KW-0472">Membrane</keyword>
<comment type="similarity">
    <text evidence="1">Belongs to the UPF0312 family.</text>
</comment>
<reference evidence="5 6" key="1">
    <citation type="submission" date="2020-10" db="EMBL/GenBank/DDBJ databases">
        <title>Complete genome sequence of Corynebacterium jeddahense DSM 45997, type strain of Corynebacterium jeddahense.</title>
        <authorList>
            <person name="Busche T."/>
            <person name="Kalinowski J."/>
            <person name="Ruckert C."/>
        </authorList>
    </citation>
    <scope>NUCLEOTIDE SEQUENCE [LARGE SCALE GENOMIC DNA]</scope>
    <source>
        <strain evidence="5 6">DSM 45997</strain>
    </source>
</reference>
<feature type="region of interest" description="Disordered" evidence="2">
    <location>
        <begin position="84"/>
        <end position="113"/>
    </location>
</feature>
<evidence type="ECO:0000256" key="1">
    <source>
        <dbReference type="ARBA" id="ARBA00008812"/>
    </source>
</evidence>
<evidence type="ECO:0000256" key="2">
    <source>
        <dbReference type="SAM" id="MobiDB-lite"/>
    </source>
</evidence>
<evidence type="ECO:0000259" key="4">
    <source>
        <dbReference type="SMART" id="SM00867"/>
    </source>
</evidence>
<protein>
    <recommendedName>
        <fullName evidence="4">Lipid/polyisoprenoid-binding YceI-like domain-containing protein</fullName>
    </recommendedName>
</protein>
<keyword evidence="3" id="KW-0812">Transmembrane</keyword>
<feature type="domain" description="Lipid/polyisoprenoid-binding YceI-like" evidence="4">
    <location>
        <begin position="84"/>
        <end position="247"/>
    </location>
</feature>
<proteinExistence type="inferred from homology"/>
<gene>
    <name evidence="5" type="ORF">CJEDD_06445</name>
</gene>
<dbReference type="InterPro" id="IPR007372">
    <property type="entry name" value="Lipid/polyisoprenoid-bd_YceI"/>
</dbReference>
<dbReference type="PANTHER" id="PTHR34406:SF1">
    <property type="entry name" value="PROTEIN YCEI"/>
    <property type="match status" value="1"/>
</dbReference>
<organism evidence="5 6">
    <name type="scientific">Corynebacterium jeddahense</name>
    <dbReference type="NCBI Taxonomy" id="1414719"/>
    <lineage>
        <taxon>Bacteria</taxon>
        <taxon>Bacillati</taxon>
        <taxon>Actinomycetota</taxon>
        <taxon>Actinomycetes</taxon>
        <taxon>Mycobacteriales</taxon>
        <taxon>Corynebacteriaceae</taxon>
        <taxon>Corynebacterium</taxon>
    </lineage>
</organism>
<name>A0ABY7UJI2_9CORY</name>
<accession>A0ABY7UJI2</accession>
<dbReference type="InterPro" id="IPR036761">
    <property type="entry name" value="TTHA0802/YceI-like_sf"/>
</dbReference>
<dbReference type="Proteomes" id="UP001218071">
    <property type="component" value="Chromosome"/>
</dbReference>
<dbReference type="SMART" id="SM00867">
    <property type="entry name" value="YceI"/>
    <property type="match status" value="1"/>
</dbReference>